<dbReference type="PRINTS" id="PR01020">
    <property type="entry name" value="LPSBIOSNTHSS"/>
</dbReference>
<evidence type="ECO:0000256" key="7">
    <source>
        <dbReference type="ARBA" id="ARBA00022993"/>
    </source>
</evidence>
<feature type="binding site" evidence="9">
    <location>
        <position position="10"/>
    </location>
    <ligand>
        <name>substrate</name>
    </ligand>
</feature>
<comment type="catalytic activity">
    <reaction evidence="8 9">
        <text>(R)-4'-phosphopantetheine + ATP + H(+) = 3'-dephospho-CoA + diphosphate</text>
        <dbReference type="Rhea" id="RHEA:19801"/>
        <dbReference type="ChEBI" id="CHEBI:15378"/>
        <dbReference type="ChEBI" id="CHEBI:30616"/>
        <dbReference type="ChEBI" id="CHEBI:33019"/>
        <dbReference type="ChEBI" id="CHEBI:57328"/>
        <dbReference type="ChEBI" id="CHEBI:61723"/>
        <dbReference type="EC" id="2.7.7.3"/>
    </reaction>
</comment>
<dbReference type="RefSeq" id="WP_132525321.1">
    <property type="nucleotide sequence ID" value="NZ_SMFV01000001.1"/>
</dbReference>
<dbReference type="SUPFAM" id="SSF52374">
    <property type="entry name" value="Nucleotidylyl transferase"/>
    <property type="match status" value="1"/>
</dbReference>
<dbReference type="InterPro" id="IPR004821">
    <property type="entry name" value="Cyt_trans-like"/>
</dbReference>
<feature type="site" description="Transition state stabilizer" evidence="9">
    <location>
        <position position="18"/>
    </location>
</feature>
<comment type="subcellular location">
    <subcellularLocation>
        <location evidence="9">Cytoplasm</location>
    </subcellularLocation>
</comment>
<keyword evidence="7 9" id="KW-0173">Coenzyme A biosynthesis</keyword>
<dbReference type="PANTHER" id="PTHR21342:SF1">
    <property type="entry name" value="PHOSPHOPANTETHEINE ADENYLYLTRANSFERASE"/>
    <property type="match status" value="1"/>
</dbReference>
<feature type="binding site" evidence="9">
    <location>
        <begin position="127"/>
        <end position="133"/>
    </location>
    <ligand>
        <name>ATP</name>
        <dbReference type="ChEBI" id="CHEBI:30616"/>
    </ligand>
</feature>
<dbReference type="GO" id="GO:0004595">
    <property type="term" value="F:pantetheine-phosphate adenylyltransferase activity"/>
    <property type="evidence" value="ECO:0007669"/>
    <property type="project" value="UniProtKB-UniRule"/>
</dbReference>
<keyword evidence="4 9" id="KW-0547">Nucleotide-binding</keyword>
<comment type="similarity">
    <text evidence="9">Belongs to the bacterial CoaD family.</text>
</comment>
<dbReference type="EC" id="2.7.7.3" evidence="9"/>
<comment type="caution">
    <text evidence="11">The sequence shown here is derived from an EMBL/GenBank/DDBJ whole genome shotgun (WGS) entry which is preliminary data.</text>
</comment>
<feature type="binding site" evidence="9">
    <location>
        <begin position="10"/>
        <end position="11"/>
    </location>
    <ligand>
        <name>ATP</name>
        <dbReference type="ChEBI" id="CHEBI:30616"/>
    </ligand>
</feature>
<keyword evidence="12" id="KW-1185">Reference proteome</keyword>
<evidence type="ECO:0000256" key="3">
    <source>
        <dbReference type="ARBA" id="ARBA00022695"/>
    </source>
</evidence>
<reference evidence="11 12" key="1">
    <citation type="submission" date="2019-03" db="EMBL/GenBank/DDBJ databases">
        <title>Genomic Encyclopedia of Archaeal and Bacterial Type Strains, Phase II (KMG-II): from individual species to whole genera.</title>
        <authorList>
            <person name="Goeker M."/>
        </authorList>
    </citation>
    <scope>NUCLEOTIDE SEQUENCE [LARGE SCALE GENOMIC DNA]</scope>
    <source>
        <strain evidence="11 12">DSM 24425</strain>
    </source>
</reference>
<organism evidence="11 12">
    <name type="scientific">Phorcysia thermohydrogeniphila</name>
    <dbReference type="NCBI Taxonomy" id="936138"/>
    <lineage>
        <taxon>Bacteria</taxon>
        <taxon>Pseudomonadati</taxon>
        <taxon>Aquificota</taxon>
        <taxon>Aquificia</taxon>
        <taxon>Desulfurobacteriales</taxon>
        <taxon>Desulfurobacteriaceae</taxon>
        <taxon>Phorcysia</taxon>
    </lineage>
</organism>
<keyword evidence="2 9" id="KW-0808">Transferase</keyword>
<feature type="binding site" evidence="9">
    <location>
        <position position="42"/>
    </location>
    <ligand>
        <name>substrate</name>
    </ligand>
</feature>
<keyword evidence="1 9" id="KW-0963">Cytoplasm</keyword>
<sequence>MIKRAIYPGTFDPVTLGHLDIVRRGLELFPELIIGIAENPKKKPLFTIEERKEMFEKSLEEVGLAGKVEVKTFNTLLVEFAKKEGAVAILRGIRIISDMDHEFTMASLNRKLYPEIETVFLMPSDEYAYLSSSAVREIAFYGGDVSPFVTKFVERKLKEKMEQVRRGAL</sequence>
<comment type="cofactor">
    <cofactor evidence="9">
        <name>Mg(2+)</name>
        <dbReference type="ChEBI" id="CHEBI:18420"/>
    </cofactor>
</comment>
<dbReference type="Proteomes" id="UP000295777">
    <property type="component" value="Unassembled WGS sequence"/>
</dbReference>
<evidence type="ECO:0000256" key="6">
    <source>
        <dbReference type="ARBA" id="ARBA00022842"/>
    </source>
</evidence>
<evidence type="ECO:0000256" key="5">
    <source>
        <dbReference type="ARBA" id="ARBA00022840"/>
    </source>
</evidence>
<feature type="binding site" evidence="9">
    <location>
        <position position="18"/>
    </location>
    <ligand>
        <name>ATP</name>
        <dbReference type="ChEBI" id="CHEBI:30616"/>
    </ligand>
</feature>
<dbReference type="InterPro" id="IPR001980">
    <property type="entry name" value="PPAT"/>
</dbReference>
<evidence type="ECO:0000256" key="4">
    <source>
        <dbReference type="ARBA" id="ARBA00022741"/>
    </source>
</evidence>
<proteinExistence type="inferred from homology"/>
<evidence type="ECO:0000259" key="10">
    <source>
        <dbReference type="Pfam" id="PF01467"/>
    </source>
</evidence>
<gene>
    <name evidence="9" type="primary">coaD</name>
    <name evidence="11" type="ORF">CLV27_0419</name>
</gene>
<dbReference type="GO" id="GO:0005737">
    <property type="term" value="C:cytoplasm"/>
    <property type="evidence" value="ECO:0007669"/>
    <property type="project" value="UniProtKB-SubCell"/>
</dbReference>
<keyword evidence="5 9" id="KW-0067">ATP-binding</keyword>
<feature type="binding site" evidence="9">
    <location>
        <position position="77"/>
    </location>
    <ligand>
        <name>substrate</name>
    </ligand>
</feature>
<dbReference type="NCBIfam" id="TIGR00125">
    <property type="entry name" value="cyt_tran_rel"/>
    <property type="match status" value="1"/>
</dbReference>
<feature type="binding site" evidence="9">
    <location>
        <begin position="92"/>
        <end position="94"/>
    </location>
    <ligand>
        <name>ATP</name>
        <dbReference type="ChEBI" id="CHEBI:30616"/>
    </ligand>
</feature>
<dbReference type="EMBL" id="SMFV01000001">
    <property type="protein sequence ID" value="TCK06616.1"/>
    <property type="molecule type" value="Genomic_DNA"/>
</dbReference>
<protein>
    <recommendedName>
        <fullName evidence="9">Phosphopantetheine adenylyltransferase</fullName>
        <ecNumber evidence="9">2.7.7.3</ecNumber>
    </recommendedName>
    <alternativeName>
        <fullName evidence="9">Dephospho-CoA pyrophosphorylase</fullName>
    </alternativeName>
    <alternativeName>
        <fullName evidence="9">Pantetheine-phosphate adenylyltransferase</fullName>
        <shortName evidence="9">PPAT</shortName>
    </alternativeName>
</protein>
<dbReference type="GO" id="GO:0005524">
    <property type="term" value="F:ATP binding"/>
    <property type="evidence" value="ECO:0007669"/>
    <property type="project" value="UniProtKB-KW"/>
</dbReference>
<evidence type="ECO:0000256" key="8">
    <source>
        <dbReference type="ARBA" id="ARBA00029346"/>
    </source>
</evidence>
<dbReference type="OrthoDB" id="9806661at2"/>
<comment type="subunit">
    <text evidence="9">Homohexamer.</text>
</comment>
<dbReference type="InterPro" id="IPR014729">
    <property type="entry name" value="Rossmann-like_a/b/a_fold"/>
</dbReference>
<keyword evidence="3 9" id="KW-0548">Nucleotidyltransferase</keyword>
<dbReference type="Gene3D" id="3.40.50.620">
    <property type="entry name" value="HUPs"/>
    <property type="match status" value="1"/>
</dbReference>
<feature type="binding site" evidence="9">
    <location>
        <position position="102"/>
    </location>
    <ligand>
        <name>ATP</name>
        <dbReference type="ChEBI" id="CHEBI:30616"/>
    </ligand>
</feature>
<evidence type="ECO:0000256" key="2">
    <source>
        <dbReference type="ARBA" id="ARBA00022679"/>
    </source>
</evidence>
<evidence type="ECO:0000256" key="1">
    <source>
        <dbReference type="ARBA" id="ARBA00022490"/>
    </source>
</evidence>
<dbReference type="HAMAP" id="MF_00151">
    <property type="entry name" value="PPAT_bact"/>
    <property type="match status" value="1"/>
</dbReference>
<dbReference type="AlphaFoldDB" id="A0A4V2PDV2"/>
<evidence type="ECO:0000313" key="11">
    <source>
        <dbReference type="EMBL" id="TCK06616.1"/>
    </source>
</evidence>
<keyword evidence="6 9" id="KW-0460">Magnesium</keyword>
<evidence type="ECO:0000313" key="12">
    <source>
        <dbReference type="Proteomes" id="UP000295777"/>
    </source>
</evidence>
<feature type="domain" description="Cytidyltransferase-like" evidence="10">
    <location>
        <begin position="6"/>
        <end position="137"/>
    </location>
</feature>
<dbReference type="CDD" id="cd02163">
    <property type="entry name" value="PPAT"/>
    <property type="match status" value="1"/>
</dbReference>
<feature type="binding site" evidence="9">
    <location>
        <position position="91"/>
    </location>
    <ligand>
        <name>substrate</name>
    </ligand>
</feature>
<accession>A0A4V2PDV2</accession>
<comment type="function">
    <text evidence="9">Reversibly transfers an adenylyl group from ATP to 4'-phosphopantetheine, yielding dephospho-CoA (dPCoA) and pyrophosphate.</text>
</comment>
<dbReference type="PANTHER" id="PTHR21342">
    <property type="entry name" value="PHOSPHOPANTETHEINE ADENYLYLTRANSFERASE"/>
    <property type="match status" value="1"/>
</dbReference>
<dbReference type="GO" id="GO:0015937">
    <property type="term" value="P:coenzyme A biosynthetic process"/>
    <property type="evidence" value="ECO:0007669"/>
    <property type="project" value="UniProtKB-UniRule"/>
</dbReference>
<dbReference type="UniPathway" id="UPA00241">
    <property type="reaction ID" value="UER00355"/>
</dbReference>
<dbReference type="NCBIfam" id="TIGR01510">
    <property type="entry name" value="coaD_prev_kdtB"/>
    <property type="match status" value="1"/>
</dbReference>
<name>A0A4V2PDV2_9BACT</name>
<dbReference type="Pfam" id="PF01467">
    <property type="entry name" value="CTP_transf_like"/>
    <property type="match status" value="1"/>
</dbReference>
<evidence type="ECO:0000256" key="9">
    <source>
        <dbReference type="HAMAP-Rule" id="MF_00151"/>
    </source>
</evidence>
<comment type="pathway">
    <text evidence="9">Cofactor biosynthesis; coenzyme A biosynthesis; CoA from (R)-pantothenate: step 4/5.</text>
</comment>